<dbReference type="Proteomes" id="UP001558652">
    <property type="component" value="Unassembled WGS sequence"/>
</dbReference>
<feature type="domain" description="Peptidase S1" evidence="1">
    <location>
        <begin position="86"/>
        <end position="167"/>
    </location>
</feature>
<dbReference type="SUPFAM" id="SSF50494">
    <property type="entry name" value="Trypsin-like serine proteases"/>
    <property type="match status" value="1"/>
</dbReference>
<dbReference type="InterPro" id="IPR009003">
    <property type="entry name" value="Peptidase_S1_PA"/>
</dbReference>
<comment type="caution">
    <text evidence="2">The sequence shown here is derived from an EMBL/GenBank/DDBJ whole genome shotgun (WGS) entry which is preliminary data.</text>
</comment>
<accession>A0ABD0YEC2</accession>
<dbReference type="InterPro" id="IPR043504">
    <property type="entry name" value="Peptidase_S1_PA_chymotrypsin"/>
</dbReference>
<reference evidence="2 3" key="1">
    <citation type="submission" date="2024-07" db="EMBL/GenBank/DDBJ databases">
        <title>Chromosome-level genome assembly of the water stick insect Ranatra chinensis (Heteroptera: Nepidae).</title>
        <authorList>
            <person name="Liu X."/>
        </authorList>
    </citation>
    <scope>NUCLEOTIDE SEQUENCE [LARGE SCALE GENOMIC DNA]</scope>
    <source>
        <strain evidence="2">Cailab_2021Rc</strain>
        <tissue evidence="2">Muscle</tissue>
    </source>
</reference>
<keyword evidence="3" id="KW-1185">Reference proteome</keyword>
<dbReference type="AlphaFoldDB" id="A0ABD0YEC2"/>
<protein>
    <recommendedName>
        <fullName evidence="1">Peptidase S1 domain-containing protein</fullName>
    </recommendedName>
</protein>
<proteinExistence type="predicted"/>
<evidence type="ECO:0000313" key="3">
    <source>
        <dbReference type="Proteomes" id="UP001558652"/>
    </source>
</evidence>
<dbReference type="InterPro" id="IPR001254">
    <property type="entry name" value="Trypsin_dom"/>
</dbReference>
<gene>
    <name evidence="2" type="ORF">AAG570_004734</name>
</gene>
<organism evidence="2 3">
    <name type="scientific">Ranatra chinensis</name>
    <dbReference type="NCBI Taxonomy" id="642074"/>
    <lineage>
        <taxon>Eukaryota</taxon>
        <taxon>Metazoa</taxon>
        <taxon>Ecdysozoa</taxon>
        <taxon>Arthropoda</taxon>
        <taxon>Hexapoda</taxon>
        <taxon>Insecta</taxon>
        <taxon>Pterygota</taxon>
        <taxon>Neoptera</taxon>
        <taxon>Paraneoptera</taxon>
        <taxon>Hemiptera</taxon>
        <taxon>Heteroptera</taxon>
        <taxon>Panheteroptera</taxon>
        <taxon>Nepomorpha</taxon>
        <taxon>Nepidae</taxon>
        <taxon>Ranatrinae</taxon>
        <taxon>Ranatra</taxon>
    </lineage>
</organism>
<sequence length="177" mass="19666">MFCFFVSGRCVLPPVESEPYRILDCDGNTTSACTNPGGTLVDSNTAIQLTCQDGRTKLSHCVNGIWVPPPTCYKCGKTFDHSVAVDGDGLRREALPWHVALYKNNSGKFSPICGGGLITPNRVLTNAICVYQESTKKLYDLSEFKMAVGKFNWTWESHEASEQRRNVRASTENFIDF</sequence>
<evidence type="ECO:0000313" key="2">
    <source>
        <dbReference type="EMBL" id="KAL1117408.1"/>
    </source>
</evidence>
<dbReference type="Pfam" id="PF00089">
    <property type="entry name" value="Trypsin"/>
    <property type="match status" value="1"/>
</dbReference>
<name>A0ABD0YEC2_9HEMI</name>
<evidence type="ECO:0000259" key="1">
    <source>
        <dbReference type="Pfam" id="PF00089"/>
    </source>
</evidence>
<dbReference type="Gene3D" id="2.40.10.10">
    <property type="entry name" value="Trypsin-like serine proteases"/>
    <property type="match status" value="1"/>
</dbReference>
<dbReference type="EMBL" id="JBFDAA010000016">
    <property type="protein sequence ID" value="KAL1117408.1"/>
    <property type="molecule type" value="Genomic_DNA"/>
</dbReference>